<gene>
    <name evidence="2" type="ORF">SNEC2469_LOCUS29614</name>
</gene>
<dbReference type="Proteomes" id="UP000601435">
    <property type="component" value="Unassembled WGS sequence"/>
</dbReference>
<accession>A0A813B3N8</accession>
<sequence length="125" mass="14112">LLLDDGQARGQLVPIEGLAAAIAADLPLPPLRWLDVGFLPAVHEYAVSHLQRHDLYSEAGHNWRYNFGPRLGRGSFGEAWRAVTLDGSMKEVVLKRLFVEKGEHVRRPLGILQSPKCRPRLRRLM</sequence>
<feature type="non-terminal residue" evidence="2">
    <location>
        <position position="1"/>
    </location>
</feature>
<organism evidence="2 3">
    <name type="scientific">Symbiodinium necroappetens</name>
    <dbReference type="NCBI Taxonomy" id="1628268"/>
    <lineage>
        <taxon>Eukaryota</taxon>
        <taxon>Sar</taxon>
        <taxon>Alveolata</taxon>
        <taxon>Dinophyceae</taxon>
        <taxon>Suessiales</taxon>
        <taxon>Symbiodiniaceae</taxon>
        <taxon>Symbiodinium</taxon>
    </lineage>
</organism>
<keyword evidence="1" id="KW-0067">ATP-binding</keyword>
<comment type="caution">
    <text evidence="2">The sequence shown here is derived from an EMBL/GenBank/DDBJ whole genome shotgun (WGS) entry which is preliminary data.</text>
</comment>
<protein>
    <recommendedName>
        <fullName evidence="4">Protein kinase domain-containing protein</fullName>
    </recommendedName>
</protein>
<keyword evidence="3" id="KW-1185">Reference proteome</keyword>
<dbReference type="SUPFAM" id="SSF56112">
    <property type="entry name" value="Protein kinase-like (PK-like)"/>
    <property type="match status" value="1"/>
</dbReference>
<dbReference type="AlphaFoldDB" id="A0A813B3N8"/>
<evidence type="ECO:0000256" key="1">
    <source>
        <dbReference type="PROSITE-ProRule" id="PRU10141"/>
    </source>
</evidence>
<dbReference type="PROSITE" id="PS00107">
    <property type="entry name" value="PROTEIN_KINASE_ATP"/>
    <property type="match status" value="1"/>
</dbReference>
<feature type="binding site" evidence="1">
    <location>
        <position position="95"/>
    </location>
    <ligand>
        <name>ATP</name>
        <dbReference type="ChEBI" id="CHEBI:30616"/>
    </ligand>
</feature>
<name>A0A813B3N8_9DINO</name>
<evidence type="ECO:0000313" key="3">
    <source>
        <dbReference type="Proteomes" id="UP000601435"/>
    </source>
</evidence>
<dbReference type="InterPro" id="IPR017441">
    <property type="entry name" value="Protein_kinase_ATP_BS"/>
</dbReference>
<dbReference type="GO" id="GO:0005524">
    <property type="term" value="F:ATP binding"/>
    <property type="evidence" value="ECO:0007669"/>
    <property type="project" value="UniProtKB-UniRule"/>
</dbReference>
<evidence type="ECO:0000313" key="2">
    <source>
        <dbReference type="EMBL" id="CAE7891034.1"/>
    </source>
</evidence>
<dbReference type="InterPro" id="IPR011009">
    <property type="entry name" value="Kinase-like_dom_sf"/>
</dbReference>
<keyword evidence="1" id="KW-0547">Nucleotide-binding</keyword>
<reference evidence="2" key="1">
    <citation type="submission" date="2021-02" db="EMBL/GenBank/DDBJ databases">
        <authorList>
            <person name="Dougan E. K."/>
            <person name="Rhodes N."/>
            <person name="Thang M."/>
            <person name="Chan C."/>
        </authorList>
    </citation>
    <scope>NUCLEOTIDE SEQUENCE</scope>
</reference>
<proteinExistence type="predicted"/>
<dbReference type="OrthoDB" id="449517at2759"/>
<evidence type="ECO:0008006" key="4">
    <source>
        <dbReference type="Google" id="ProtNLM"/>
    </source>
</evidence>
<dbReference type="EMBL" id="CAJNJA010066953">
    <property type="protein sequence ID" value="CAE7891034.1"/>
    <property type="molecule type" value="Genomic_DNA"/>
</dbReference>